<dbReference type="Proteomes" id="UP000492821">
    <property type="component" value="Unassembled WGS sequence"/>
</dbReference>
<proteinExistence type="predicted"/>
<evidence type="ECO:0000313" key="1">
    <source>
        <dbReference type="Proteomes" id="UP000492821"/>
    </source>
</evidence>
<accession>A0A7E4USH1</accession>
<keyword evidence="1" id="KW-1185">Reference proteome</keyword>
<name>A0A7E4USH1_PANRE</name>
<organism evidence="1 2">
    <name type="scientific">Panagrellus redivivus</name>
    <name type="common">Microworm</name>
    <dbReference type="NCBI Taxonomy" id="6233"/>
    <lineage>
        <taxon>Eukaryota</taxon>
        <taxon>Metazoa</taxon>
        <taxon>Ecdysozoa</taxon>
        <taxon>Nematoda</taxon>
        <taxon>Chromadorea</taxon>
        <taxon>Rhabditida</taxon>
        <taxon>Tylenchina</taxon>
        <taxon>Panagrolaimomorpha</taxon>
        <taxon>Panagrolaimoidea</taxon>
        <taxon>Panagrolaimidae</taxon>
        <taxon>Panagrellus</taxon>
    </lineage>
</organism>
<sequence>MCADRPADPFDWDRLAAKWLRFTIVCERSARYVQITDAECDDAVLLVLDRARDPEFSFLIKNVNNIGYKLTI</sequence>
<evidence type="ECO:0000313" key="2">
    <source>
        <dbReference type="WBParaSite" id="Pan_g12265.t1"/>
    </source>
</evidence>
<dbReference type="WBParaSite" id="Pan_g12265.t1">
    <property type="protein sequence ID" value="Pan_g12265.t1"/>
    <property type="gene ID" value="Pan_g12265"/>
</dbReference>
<dbReference type="AlphaFoldDB" id="A0A7E4USH1"/>
<reference evidence="2" key="2">
    <citation type="submission" date="2020-10" db="UniProtKB">
        <authorList>
            <consortium name="WormBaseParasite"/>
        </authorList>
    </citation>
    <scope>IDENTIFICATION</scope>
</reference>
<protein>
    <submittedName>
        <fullName evidence="2">KTSC domain-containing protein</fullName>
    </submittedName>
</protein>
<reference evidence="1" key="1">
    <citation type="journal article" date="2013" name="Genetics">
        <title>The draft genome and transcriptome of Panagrellus redivivus are shaped by the harsh demands of a free-living lifestyle.</title>
        <authorList>
            <person name="Srinivasan J."/>
            <person name="Dillman A.R."/>
            <person name="Macchietto M.G."/>
            <person name="Heikkinen L."/>
            <person name="Lakso M."/>
            <person name="Fracchia K.M."/>
            <person name="Antoshechkin I."/>
            <person name="Mortazavi A."/>
            <person name="Wong G."/>
            <person name="Sternberg P.W."/>
        </authorList>
    </citation>
    <scope>NUCLEOTIDE SEQUENCE [LARGE SCALE GENOMIC DNA]</scope>
    <source>
        <strain evidence="1">MT8872</strain>
    </source>
</reference>